<evidence type="ECO:0000256" key="7">
    <source>
        <dbReference type="ARBA" id="ARBA00038093"/>
    </source>
</evidence>
<dbReference type="AlphaFoldDB" id="A0A7W8DVQ2"/>
<evidence type="ECO:0000256" key="5">
    <source>
        <dbReference type="ARBA" id="ARBA00022801"/>
    </source>
</evidence>
<keyword evidence="2 8" id="KW-1277">Toxin-antitoxin system</keyword>
<comment type="similarity">
    <text evidence="7 8">Belongs to the PINc/VapC protein family.</text>
</comment>
<dbReference type="HAMAP" id="MF_00265">
    <property type="entry name" value="VapC_Nob1"/>
    <property type="match status" value="1"/>
</dbReference>
<proteinExistence type="inferred from homology"/>
<dbReference type="InterPro" id="IPR002716">
    <property type="entry name" value="PIN_dom"/>
</dbReference>
<comment type="function">
    <text evidence="8">Toxic component of a toxin-antitoxin (TA) system. An RNase.</text>
</comment>
<dbReference type="GO" id="GO:0000287">
    <property type="term" value="F:magnesium ion binding"/>
    <property type="evidence" value="ECO:0007669"/>
    <property type="project" value="UniProtKB-UniRule"/>
</dbReference>
<dbReference type="GO" id="GO:0016787">
    <property type="term" value="F:hydrolase activity"/>
    <property type="evidence" value="ECO:0007669"/>
    <property type="project" value="UniProtKB-KW"/>
</dbReference>
<dbReference type="EC" id="3.1.-.-" evidence="8"/>
<dbReference type="Proteomes" id="UP000535406">
    <property type="component" value="Unassembled WGS sequence"/>
</dbReference>
<evidence type="ECO:0000256" key="1">
    <source>
        <dbReference type="ARBA" id="ARBA00001946"/>
    </source>
</evidence>
<evidence type="ECO:0000256" key="4">
    <source>
        <dbReference type="ARBA" id="ARBA00022723"/>
    </source>
</evidence>
<keyword evidence="5 8" id="KW-0378">Hydrolase</keyword>
<reference evidence="10 11" key="1">
    <citation type="submission" date="2020-08" db="EMBL/GenBank/DDBJ databases">
        <title>Genomic Encyclopedia of Type Strains, Phase IV (KMG-IV): sequencing the most valuable type-strain genomes for metagenomic binning, comparative biology and taxonomic classification.</title>
        <authorList>
            <person name="Goeker M."/>
        </authorList>
    </citation>
    <scope>NUCLEOTIDE SEQUENCE [LARGE SCALE GENOMIC DNA]</scope>
    <source>
        <strain evidence="10 11">DSM 21319</strain>
    </source>
</reference>
<dbReference type="GO" id="GO:0090729">
    <property type="term" value="F:toxin activity"/>
    <property type="evidence" value="ECO:0007669"/>
    <property type="project" value="UniProtKB-KW"/>
</dbReference>
<gene>
    <name evidence="8" type="primary">vapC</name>
    <name evidence="10" type="ORF">HNQ66_002595</name>
</gene>
<dbReference type="EMBL" id="JACHIK010000008">
    <property type="protein sequence ID" value="MBB5043191.1"/>
    <property type="molecule type" value="Genomic_DNA"/>
</dbReference>
<evidence type="ECO:0000256" key="8">
    <source>
        <dbReference type="HAMAP-Rule" id="MF_00265"/>
    </source>
</evidence>
<evidence type="ECO:0000256" key="2">
    <source>
        <dbReference type="ARBA" id="ARBA00022649"/>
    </source>
</evidence>
<protein>
    <recommendedName>
        <fullName evidence="8">Ribonuclease VapC</fullName>
        <shortName evidence="8">RNase VapC</shortName>
        <ecNumber evidence="8">3.1.-.-</ecNumber>
    </recommendedName>
    <alternativeName>
        <fullName evidence="8">Toxin VapC</fullName>
    </alternativeName>
</protein>
<feature type="binding site" evidence="8">
    <location>
        <position position="6"/>
    </location>
    <ligand>
        <name>Mg(2+)</name>
        <dbReference type="ChEBI" id="CHEBI:18420"/>
    </ligand>
</feature>
<keyword evidence="3 8" id="KW-0540">Nuclease</keyword>
<feature type="domain" description="PIN" evidence="9">
    <location>
        <begin position="3"/>
        <end position="126"/>
    </location>
</feature>
<feature type="binding site" evidence="8">
    <location>
        <position position="101"/>
    </location>
    <ligand>
        <name>Mg(2+)</name>
        <dbReference type="ChEBI" id="CHEBI:18420"/>
    </ligand>
</feature>
<accession>A0A7W8DVQ2</accession>
<evidence type="ECO:0000256" key="6">
    <source>
        <dbReference type="ARBA" id="ARBA00022842"/>
    </source>
</evidence>
<dbReference type="GO" id="GO:0004540">
    <property type="term" value="F:RNA nuclease activity"/>
    <property type="evidence" value="ECO:0007669"/>
    <property type="project" value="InterPro"/>
</dbReference>
<dbReference type="InterPro" id="IPR029060">
    <property type="entry name" value="PIN-like_dom_sf"/>
</dbReference>
<evidence type="ECO:0000259" key="9">
    <source>
        <dbReference type="Pfam" id="PF01850"/>
    </source>
</evidence>
<organism evidence="10 11">
    <name type="scientific">Shinella fusca</name>
    <dbReference type="NCBI Taxonomy" id="544480"/>
    <lineage>
        <taxon>Bacteria</taxon>
        <taxon>Pseudomonadati</taxon>
        <taxon>Pseudomonadota</taxon>
        <taxon>Alphaproteobacteria</taxon>
        <taxon>Hyphomicrobiales</taxon>
        <taxon>Rhizobiaceae</taxon>
        <taxon>Shinella</taxon>
    </lineage>
</organism>
<name>A0A7W8DVQ2_9HYPH</name>
<dbReference type="InterPro" id="IPR050556">
    <property type="entry name" value="Type_II_TA_system_RNase"/>
</dbReference>
<comment type="caution">
    <text evidence="10">The sequence shown here is derived from an EMBL/GenBank/DDBJ whole genome shotgun (WGS) entry which is preliminary data.</text>
</comment>
<comment type="cofactor">
    <cofactor evidence="1 8">
        <name>Mg(2+)</name>
        <dbReference type="ChEBI" id="CHEBI:18420"/>
    </cofactor>
</comment>
<keyword evidence="4 8" id="KW-0479">Metal-binding</keyword>
<keyword evidence="6 8" id="KW-0460">Magnesium</keyword>
<sequence length="132" mass="14067">MVMVVDTSAIAAILFMEDDAERYAEALAGARKSFLSTVTLVEIAFVVEGRRGEAGRTALEALLEALDAETIPVDSRQAALAIEAFRAYGKGRHPAGLNIGDCFSYALAKALDEPLLFKGNDFGQTDLRSALG</sequence>
<dbReference type="PANTHER" id="PTHR33653">
    <property type="entry name" value="RIBONUCLEASE VAPC2"/>
    <property type="match status" value="1"/>
</dbReference>
<dbReference type="CDD" id="cd09871">
    <property type="entry name" value="PIN_MtVapC28-VapC30-like"/>
    <property type="match status" value="1"/>
</dbReference>
<evidence type="ECO:0000313" key="10">
    <source>
        <dbReference type="EMBL" id="MBB5043191.1"/>
    </source>
</evidence>
<dbReference type="Gene3D" id="3.40.50.1010">
    <property type="entry name" value="5'-nuclease"/>
    <property type="match status" value="1"/>
</dbReference>
<dbReference type="InterPro" id="IPR022907">
    <property type="entry name" value="VapC_family"/>
</dbReference>
<dbReference type="SUPFAM" id="SSF88723">
    <property type="entry name" value="PIN domain-like"/>
    <property type="match status" value="1"/>
</dbReference>
<evidence type="ECO:0000256" key="3">
    <source>
        <dbReference type="ARBA" id="ARBA00022722"/>
    </source>
</evidence>
<evidence type="ECO:0000313" key="11">
    <source>
        <dbReference type="Proteomes" id="UP000535406"/>
    </source>
</evidence>
<keyword evidence="11" id="KW-1185">Reference proteome</keyword>
<dbReference type="Pfam" id="PF01850">
    <property type="entry name" value="PIN"/>
    <property type="match status" value="1"/>
</dbReference>
<keyword evidence="8" id="KW-0800">Toxin</keyword>
<dbReference type="PANTHER" id="PTHR33653:SF1">
    <property type="entry name" value="RIBONUCLEASE VAPC2"/>
    <property type="match status" value="1"/>
</dbReference>